<protein>
    <submittedName>
        <fullName evidence="1">Uncharacterized protein</fullName>
    </submittedName>
</protein>
<name>A0AAD0P9H1_MYCLR</name>
<proteinExistence type="predicted"/>
<dbReference type="Proteomes" id="UP000249682">
    <property type="component" value="Chromosome"/>
</dbReference>
<evidence type="ECO:0000313" key="1">
    <source>
        <dbReference type="EMBL" id="AWV48548.1"/>
    </source>
</evidence>
<evidence type="ECO:0000313" key="2">
    <source>
        <dbReference type="Proteomes" id="UP000249682"/>
    </source>
</evidence>
<gene>
    <name evidence="1" type="ORF">DIJ64_12295</name>
</gene>
<sequence>MFVSERVNRHAAVIEPAFLARPSGTHDDVCCRSAPQVVRCWADLCVGCGLFDDRTGSVEDLRLM</sequence>
<dbReference type="EMBL" id="CP029543">
    <property type="protein sequence ID" value="AWV48548.1"/>
    <property type="molecule type" value="Genomic_DNA"/>
</dbReference>
<accession>A0AAD0P9H1</accession>
<reference evidence="1 2" key="1">
    <citation type="submission" date="2018-05" db="EMBL/GenBank/DDBJ databases">
        <title>Evolution of small genomes with special reference to Mycobacterium leprae.</title>
        <authorList>
            <person name="Mohanty P.S."/>
            <person name="Bansal A.K."/>
            <person name="Gupta U.D."/>
            <person name="Naaz F."/>
            <person name="Dwivedi V.D."/>
            <person name="Singh H."/>
            <person name="Gupta G."/>
            <person name="Sharma S."/>
            <person name="Arora M."/>
        </authorList>
    </citation>
    <scope>NUCLEOTIDE SEQUENCE [LARGE SCALE GENOMIC DNA]</scope>
    <source>
        <strain evidence="1 2">MRHRU-235-G</strain>
    </source>
</reference>
<organism evidence="1 2">
    <name type="scientific">Mycobacterium leprae</name>
    <dbReference type="NCBI Taxonomy" id="1769"/>
    <lineage>
        <taxon>Bacteria</taxon>
        <taxon>Bacillati</taxon>
        <taxon>Actinomycetota</taxon>
        <taxon>Actinomycetes</taxon>
        <taxon>Mycobacteriales</taxon>
        <taxon>Mycobacteriaceae</taxon>
        <taxon>Mycobacterium</taxon>
    </lineage>
</organism>
<dbReference type="AlphaFoldDB" id="A0AAD0P9H1"/>